<organism evidence="1 2">
    <name type="scientific">Devosia limi DSM 17137</name>
    <dbReference type="NCBI Taxonomy" id="1121477"/>
    <lineage>
        <taxon>Bacteria</taxon>
        <taxon>Pseudomonadati</taxon>
        <taxon>Pseudomonadota</taxon>
        <taxon>Alphaproteobacteria</taxon>
        <taxon>Hyphomicrobiales</taxon>
        <taxon>Devosiaceae</taxon>
        <taxon>Devosia</taxon>
    </lineage>
</organism>
<dbReference type="AlphaFoldDB" id="A0A0F5LUG2"/>
<name>A0A0F5LUG2_9HYPH</name>
<dbReference type="Proteomes" id="UP000033608">
    <property type="component" value="Unassembled WGS sequence"/>
</dbReference>
<evidence type="ECO:0000313" key="2">
    <source>
        <dbReference type="Proteomes" id="UP000033608"/>
    </source>
</evidence>
<sequence length="62" mass="7101">MSLILATLTRQGLALTSPTLFKSMIGKADRWFRHKIMRQHKGAENGFDIALMRQDRARTSAR</sequence>
<gene>
    <name evidence="1" type="ORF">VW29_07015</name>
</gene>
<proteinExistence type="predicted"/>
<protein>
    <submittedName>
        <fullName evidence="1">Uncharacterized protein</fullName>
    </submittedName>
</protein>
<dbReference type="EMBL" id="LAJF01000059">
    <property type="protein sequence ID" value="KKB85292.1"/>
    <property type="molecule type" value="Genomic_DNA"/>
</dbReference>
<accession>A0A0F5LUG2</accession>
<keyword evidence="2" id="KW-1185">Reference proteome</keyword>
<evidence type="ECO:0000313" key="1">
    <source>
        <dbReference type="EMBL" id="KKB85292.1"/>
    </source>
</evidence>
<reference evidence="1 2" key="1">
    <citation type="submission" date="2015-03" db="EMBL/GenBank/DDBJ databases">
        <authorList>
            <person name="Hassan Y.I."/>
            <person name="Lepp D."/>
            <person name="Zhou T."/>
        </authorList>
    </citation>
    <scope>NUCLEOTIDE SEQUENCE [LARGE SCALE GENOMIC DNA]</scope>
    <source>
        <strain evidence="1 2">DSM 17137</strain>
    </source>
</reference>
<comment type="caution">
    <text evidence="1">The sequence shown here is derived from an EMBL/GenBank/DDBJ whole genome shotgun (WGS) entry which is preliminary data.</text>
</comment>
<dbReference type="PATRIC" id="fig|1121477.3.peg.2492"/>